<dbReference type="InterPro" id="IPR050275">
    <property type="entry name" value="PGM_Phosphatase"/>
</dbReference>
<accession>A0ABR4PKI3</accession>
<name>A0ABR4PKI3_9HELO</name>
<dbReference type="Pfam" id="PF00300">
    <property type="entry name" value="His_Phos_1"/>
    <property type="match status" value="1"/>
</dbReference>
<dbReference type="Proteomes" id="UP001629113">
    <property type="component" value="Unassembled WGS sequence"/>
</dbReference>
<evidence type="ECO:0000313" key="1">
    <source>
        <dbReference type="EMBL" id="KAL3423856.1"/>
    </source>
</evidence>
<keyword evidence="2" id="KW-1185">Reference proteome</keyword>
<reference evidence="1 2" key="1">
    <citation type="submission" date="2024-06" db="EMBL/GenBank/DDBJ databases">
        <title>Complete genome of Phlyctema vagabunda strain 19-DSS-EL-015.</title>
        <authorList>
            <person name="Fiorenzani C."/>
        </authorList>
    </citation>
    <scope>NUCLEOTIDE SEQUENCE [LARGE SCALE GENOMIC DNA]</scope>
    <source>
        <strain evidence="1 2">19-DSS-EL-015</strain>
    </source>
</reference>
<dbReference type="CDD" id="cd07067">
    <property type="entry name" value="HP_PGM_like"/>
    <property type="match status" value="1"/>
</dbReference>
<dbReference type="SMART" id="SM00855">
    <property type="entry name" value="PGAM"/>
    <property type="match status" value="1"/>
</dbReference>
<proteinExistence type="predicted"/>
<dbReference type="Gene3D" id="3.40.50.1240">
    <property type="entry name" value="Phosphoglycerate mutase-like"/>
    <property type="match status" value="1"/>
</dbReference>
<comment type="caution">
    <text evidence="1">The sequence shown here is derived from an EMBL/GenBank/DDBJ whole genome shotgun (WGS) entry which is preliminary data.</text>
</comment>
<sequence>MAPTVILIRHAQAQHNVAKDYSIHDPPLTDLGFGFQCDELAEHLQNKLPLAREIELIVASPMHRTLQTAQQSLGWLMQQGVPVALRPEWQENSAKPCDTGSPIADMQKAWPQFDWSAVDPVYPAKTGLYEFSRDGLMQRGIEAKRWLKQRPEKVVAVVSHAGFLRVGVSSKKFDNADYRIFNFAEGVDDDTTLVEWDSTDSNGGGMGRSPKGIFPMTPNDYNNVWPVPENASIDTGEAAPEVPA</sequence>
<dbReference type="InterPro" id="IPR029033">
    <property type="entry name" value="His_PPase_superfam"/>
</dbReference>
<organism evidence="1 2">
    <name type="scientific">Phlyctema vagabunda</name>
    <dbReference type="NCBI Taxonomy" id="108571"/>
    <lineage>
        <taxon>Eukaryota</taxon>
        <taxon>Fungi</taxon>
        <taxon>Dikarya</taxon>
        <taxon>Ascomycota</taxon>
        <taxon>Pezizomycotina</taxon>
        <taxon>Leotiomycetes</taxon>
        <taxon>Helotiales</taxon>
        <taxon>Dermateaceae</taxon>
        <taxon>Phlyctema</taxon>
    </lineage>
</organism>
<dbReference type="EMBL" id="JBFCZG010000004">
    <property type="protein sequence ID" value="KAL3423856.1"/>
    <property type="molecule type" value="Genomic_DNA"/>
</dbReference>
<dbReference type="SUPFAM" id="SSF53254">
    <property type="entry name" value="Phosphoglycerate mutase-like"/>
    <property type="match status" value="1"/>
</dbReference>
<evidence type="ECO:0000313" key="2">
    <source>
        <dbReference type="Proteomes" id="UP001629113"/>
    </source>
</evidence>
<dbReference type="PANTHER" id="PTHR48100:SF24">
    <property type="entry name" value="PHOSPHOGLYCERATE MUTASE"/>
    <property type="match status" value="1"/>
</dbReference>
<protein>
    <submittedName>
        <fullName evidence="1">Phosphoglycerate mutase</fullName>
    </submittedName>
</protein>
<dbReference type="InterPro" id="IPR013078">
    <property type="entry name" value="His_Pase_superF_clade-1"/>
</dbReference>
<gene>
    <name evidence="1" type="ORF">PVAG01_05603</name>
</gene>
<dbReference type="PANTHER" id="PTHR48100">
    <property type="entry name" value="BROAD-SPECIFICITY PHOSPHATASE YOR283W-RELATED"/>
    <property type="match status" value="1"/>
</dbReference>